<dbReference type="InterPro" id="IPR002712">
    <property type="entry name" value="CcdB"/>
</dbReference>
<keyword evidence="4" id="KW-0805">Transcription regulation</keyword>
<organism evidence="8 9">
    <name type="scientific">Vreelandella salicampi</name>
    <dbReference type="NCBI Taxonomy" id="1449798"/>
    <lineage>
        <taxon>Bacteria</taxon>
        <taxon>Pseudomonadati</taxon>
        <taxon>Pseudomonadota</taxon>
        <taxon>Gammaproteobacteria</taxon>
        <taxon>Oceanospirillales</taxon>
        <taxon>Halomonadaceae</taxon>
        <taxon>Vreelandella</taxon>
    </lineage>
</organism>
<evidence type="ECO:0000256" key="4">
    <source>
        <dbReference type="ARBA" id="ARBA00023015"/>
    </source>
</evidence>
<accession>A0A7Z0RWH4</accession>
<dbReference type="InterPro" id="IPR011067">
    <property type="entry name" value="Plasmid_toxin/cell-grow_inhib"/>
</dbReference>
<dbReference type="SUPFAM" id="SSF50118">
    <property type="entry name" value="Cell growth inhibitor/plasmid maintenance toxic component"/>
    <property type="match status" value="1"/>
</dbReference>
<reference evidence="8 9" key="1">
    <citation type="journal article" date="2015" name="Int. J. Syst. Evol. Microbiol.">
        <title>Halomonas salicampi sp. nov., a halotolerant and alkalitolerant bacterium isolated from a saltern soil.</title>
        <authorList>
            <person name="Lee J.C."/>
            <person name="Kim Y.S."/>
            <person name="Yun B.S."/>
            <person name="Whang K.S."/>
        </authorList>
    </citation>
    <scope>NUCLEOTIDE SEQUENCE [LARGE SCALE GENOMIC DNA]</scope>
    <source>
        <strain evidence="8 9">BH103</strain>
    </source>
</reference>
<keyword evidence="5" id="KW-0804">Transcription</keyword>
<evidence type="ECO:0000256" key="5">
    <source>
        <dbReference type="ARBA" id="ARBA00023163"/>
    </source>
</evidence>
<evidence type="ECO:0000256" key="1">
    <source>
        <dbReference type="ARBA" id="ARBA00005230"/>
    </source>
</evidence>
<proteinExistence type="inferred from homology"/>
<keyword evidence="3" id="KW-0678">Repressor</keyword>
<evidence type="ECO:0000256" key="2">
    <source>
        <dbReference type="ARBA" id="ARBA00015075"/>
    </source>
</evidence>
<dbReference type="GO" id="GO:0006276">
    <property type="term" value="P:plasmid maintenance"/>
    <property type="evidence" value="ECO:0007669"/>
    <property type="project" value="InterPro"/>
</dbReference>
<dbReference type="RefSeq" id="WP_179931487.1">
    <property type="nucleotide sequence ID" value="NZ_JACCDF010000016.1"/>
</dbReference>
<name>A0A7Z0RWH4_9GAMM</name>
<evidence type="ECO:0000256" key="6">
    <source>
        <dbReference type="ARBA" id="ARBA00029628"/>
    </source>
</evidence>
<keyword evidence="9" id="KW-1185">Reference proteome</keyword>
<sequence>MARFDIFENEGGAGYLLDVQSGLLSGLNTRVVVPLLPKSSAPAPAQRLNPVFSIEGQELVMATQYMAAVPEGELRSGVGSLAEQQDEISAALDMLFLGFWCKKS</sequence>
<dbReference type="GO" id="GO:0008657">
    <property type="term" value="F:DNA topoisomerase type II (double strand cut, ATP-hydrolyzing) inhibitor activity"/>
    <property type="evidence" value="ECO:0007669"/>
    <property type="project" value="InterPro"/>
</dbReference>
<dbReference type="Proteomes" id="UP000586119">
    <property type="component" value="Unassembled WGS sequence"/>
</dbReference>
<dbReference type="AlphaFoldDB" id="A0A7Z0RWH4"/>
<dbReference type="Pfam" id="PF01845">
    <property type="entry name" value="CcdB"/>
    <property type="match status" value="1"/>
</dbReference>
<evidence type="ECO:0000313" key="9">
    <source>
        <dbReference type="Proteomes" id="UP000586119"/>
    </source>
</evidence>
<comment type="similarity">
    <text evidence="1">Belongs to the CcdB toxin family.</text>
</comment>
<evidence type="ECO:0000256" key="3">
    <source>
        <dbReference type="ARBA" id="ARBA00022491"/>
    </source>
</evidence>
<dbReference type="Gene3D" id="2.30.30.110">
    <property type="match status" value="1"/>
</dbReference>
<dbReference type="EMBL" id="JACCDF010000016">
    <property type="protein sequence ID" value="NYS62230.1"/>
    <property type="molecule type" value="Genomic_DNA"/>
</dbReference>
<comment type="caution">
    <text evidence="8">The sequence shown here is derived from an EMBL/GenBank/DDBJ whole genome shotgun (WGS) entry which is preliminary data.</text>
</comment>
<evidence type="ECO:0000313" key="8">
    <source>
        <dbReference type="EMBL" id="NYS62230.1"/>
    </source>
</evidence>
<evidence type="ECO:0000256" key="7">
    <source>
        <dbReference type="ARBA" id="ARBA00033135"/>
    </source>
</evidence>
<protein>
    <recommendedName>
        <fullName evidence="2">Toxin CcdB</fullName>
    </recommendedName>
    <alternativeName>
        <fullName evidence="7">Cytotoxic protein CcdB</fullName>
    </alternativeName>
    <alternativeName>
        <fullName evidence="6">Protein LetD</fullName>
    </alternativeName>
</protein>
<gene>
    <name evidence="8" type="ORF">HZS81_15840</name>
</gene>